<dbReference type="SUPFAM" id="SSF57716">
    <property type="entry name" value="Glucocorticoid receptor-like (DNA-binding domain)"/>
    <property type="match status" value="1"/>
</dbReference>
<keyword evidence="2" id="KW-0863">Zinc-finger</keyword>
<dbReference type="PANTHER" id="PTHR33823:SF4">
    <property type="entry name" value="GENERAL STRESS PROTEIN 16O"/>
    <property type="match status" value="1"/>
</dbReference>
<dbReference type="InterPro" id="IPR000962">
    <property type="entry name" value="Znf_DskA_TraR"/>
</dbReference>
<reference evidence="7 8" key="1">
    <citation type="submission" date="2018-07" db="EMBL/GenBank/DDBJ databases">
        <title>Genomic Encyclopedia of Type Strains, Phase IV (KMG-IV): sequencing the most valuable type-strain genomes for metagenomic binning, comparative biology and taxonomic classification.</title>
        <authorList>
            <person name="Goeker M."/>
        </authorList>
    </citation>
    <scope>NUCLEOTIDE SEQUENCE [LARGE SCALE GENOMIC DNA]</scope>
    <source>
        <strain evidence="7 8">DSM 26725</strain>
    </source>
</reference>
<accession>A0A3D9FH64</accession>
<dbReference type="RefSeq" id="WP_116236264.1">
    <property type="nucleotide sequence ID" value="NZ_QRDP01000004.1"/>
</dbReference>
<dbReference type="PROSITE" id="PS51128">
    <property type="entry name" value="ZF_DKSA_2"/>
    <property type="match status" value="1"/>
</dbReference>
<dbReference type="Proteomes" id="UP000256310">
    <property type="component" value="Unassembled WGS sequence"/>
</dbReference>
<dbReference type="Gene3D" id="1.20.120.910">
    <property type="entry name" value="DksA, coiled-coil domain"/>
    <property type="match status" value="1"/>
</dbReference>
<evidence type="ECO:0000256" key="2">
    <source>
        <dbReference type="ARBA" id="ARBA00022771"/>
    </source>
</evidence>
<name>A0A3D9FH64_9SPHN</name>
<feature type="domain" description="Zinc finger DksA/TraR C4-type" evidence="5">
    <location>
        <begin position="76"/>
        <end position="108"/>
    </location>
</feature>
<dbReference type="Pfam" id="PF21173">
    <property type="entry name" value="DksA-like_N"/>
    <property type="match status" value="1"/>
</dbReference>
<gene>
    <name evidence="7" type="ORF">DFR46_1951</name>
</gene>
<dbReference type="Pfam" id="PF01258">
    <property type="entry name" value="zf-dskA_traR"/>
    <property type="match status" value="1"/>
</dbReference>
<proteinExistence type="predicted"/>
<dbReference type="GO" id="GO:0008270">
    <property type="term" value="F:zinc ion binding"/>
    <property type="evidence" value="ECO:0007669"/>
    <property type="project" value="UniProtKB-KW"/>
</dbReference>
<evidence type="ECO:0000259" key="6">
    <source>
        <dbReference type="Pfam" id="PF21173"/>
    </source>
</evidence>
<evidence type="ECO:0000256" key="1">
    <source>
        <dbReference type="ARBA" id="ARBA00022723"/>
    </source>
</evidence>
<sequence>MTSLSPDTAKPRLETQLAELEARKAHIARDLAEPLNADSSEQAVEMEDDESLEAQALLVTREITSVKRALARIDEGEYGICVRCGGDINPARLDARPEAALCIACASKEG</sequence>
<evidence type="ECO:0000259" key="5">
    <source>
        <dbReference type="Pfam" id="PF01258"/>
    </source>
</evidence>
<keyword evidence="8" id="KW-1185">Reference proteome</keyword>
<evidence type="ECO:0000313" key="7">
    <source>
        <dbReference type="EMBL" id="RED16917.1"/>
    </source>
</evidence>
<dbReference type="PANTHER" id="PTHR33823">
    <property type="entry name" value="RNA POLYMERASE-BINDING TRANSCRIPTION FACTOR DKSA-RELATED"/>
    <property type="match status" value="1"/>
</dbReference>
<feature type="domain" description="DnaK suppressor protein-like N-terminal" evidence="6">
    <location>
        <begin position="12"/>
        <end position="73"/>
    </location>
</feature>
<feature type="zinc finger region" description="dksA C4-type" evidence="4">
    <location>
        <begin position="81"/>
        <end position="105"/>
    </location>
</feature>
<dbReference type="OrthoDB" id="1121111at2"/>
<dbReference type="EMBL" id="QRDP01000004">
    <property type="protein sequence ID" value="RED16917.1"/>
    <property type="molecule type" value="Genomic_DNA"/>
</dbReference>
<evidence type="ECO:0000256" key="3">
    <source>
        <dbReference type="ARBA" id="ARBA00022833"/>
    </source>
</evidence>
<evidence type="ECO:0000313" key="8">
    <source>
        <dbReference type="Proteomes" id="UP000256310"/>
    </source>
</evidence>
<protein>
    <submittedName>
        <fullName evidence="7">TraR/DksA family transcriptional regulator</fullName>
    </submittedName>
</protein>
<dbReference type="InterPro" id="IPR048487">
    <property type="entry name" value="DksA-like_N"/>
</dbReference>
<keyword evidence="3" id="KW-0862">Zinc</keyword>
<comment type="caution">
    <text evidence="7">The sequence shown here is derived from an EMBL/GenBank/DDBJ whole genome shotgun (WGS) entry which is preliminary data.</text>
</comment>
<organism evidence="7 8">
    <name type="scientific">Parasphingopyxis lamellibrachiae</name>
    <dbReference type="NCBI Taxonomy" id="680125"/>
    <lineage>
        <taxon>Bacteria</taxon>
        <taxon>Pseudomonadati</taxon>
        <taxon>Pseudomonadota</taxon>
        <taxon>Alphaproteobacteria</taxon>
        <taxon>Sphingomonadales</taxon>
        <taxon>Sphingomonadaceae</taxon>
        <taxon>Parasphingopyxis</taxon>
    </lineage>
</organism>
<evidence type="ECO:0000256" key="4">
    <source>
        <dbReference type="PROSITE-ProRule" id="PRU00510"/>
    </source>
</evidence>
<dbReference type="AlphaFoldDB" id="A0A3D9FH64"/>
<keyword evidence="1" id="KW-0479">Metal-binding</keyword>